<protein>
    <submittedName>
        <fullName evidence="12">KRAB</fullName>
    </submittedName>
</protein>
<keyword evidence="5" id="KW-0862">Zinc</keyword>
<evidence type="ECO:0000256" key="5">
    <source>
        <dbReference type="ARBA" id="ARBA00022833"/>
    </source>
</evidence>
<dbReference type="Gene3D" id="3.30.160.60">
    <property type="entry name" value="Classic Zinc Finger"/>
    <property type="match status" value="4"/>
</dbReference>
<evidence type="ECO:0000313" key="13">
    <source>
        <dbReference type="Proteomes" id="UP000597762"/>
    </source>
</evidence>
<evidence type="ECO:0000256" key="10">
    <source>
        <dbReference type="SAM" id="MobiDB-lite"/>
    </source>
</evidence>
<dbReference type="PANTHER" id="PTHR24399:SF23">
    <property type="entry name" value="C2H2-TYPE DOMAIN-CONTAINING PROTEIN"/>
    <property type="match status" value="1"/>
</dbReference>
<dbReference type="SMART" id="SM00355">
    <property type="entry name" value="ZnF_C2H2"/>
    <property type="match status" value="4"/>
</dbReference>
<sequence>MQCTFTFNLLTPFLKSVFKSHCDEHLKTHTGEKLECSQCKRLFASFHLLRMHLRSHAEESVAGDDFEANDYESNAAMVLDSFLVPTTEEKPKESDVLEKPPESVEGKYDLPSTDLNAAPNVSVIRHLQCTYCHKLFSRSSNLTKHLNIHTKERSFKCNHCDKTFLHSFALTRHLRVHTGEKPYKCAHCSRYFSDPSTRNRHAKLHTQKQKSLTFGYKDGNRDITNNSNAGFDIQLNGNYSKKNNIDDFNCGSVQRASQLYSSLDKKMAGREELTRNNNSTDEDDDDMQPVLEILSANQEQSFIINSENTKQFDVINDL</sequence>
<dbReference type="InterPro" id="IPR013087">
    <property type="entry name" value="Znf_C2H2_type"/>
</dbReference>
<reference evidence="12" key="1">
    <citation type="submission" date="2021-01" db="EMBL/GenBank/DDBJ databases">
        <authorList>
            <person name="Li R."/>
            <person name="Bekaert M."/>
        </authorList>
    </citation>
    <scope>NUCLEOTIDE SEQUENCE</scope>
    <source>
        <strain evidence="12">Farmed</strain>
    </source>
</reference>
<keyword evidence="6" id="KW-0805">Transcription regulation</keyword>
<keyword evidence="3" id="KW-0677">Repeat</keyword>
<keyword evidence="7" id="KW-0804">Transcription</keyword>
<dbReference type="GO" id="GO:0008270">
    <property type="term" value="F:zinc ion binding"/>
    <property type="evidence" value="ECO:0007669"/>
    <property type="project" value="UniProtKB-KW"/>
</dbReference>
<evidence type="ECO:0000259" key="11">
    <source>
        <dbReference type="PROSITE" id="PS50157"/>
    </source>
</evidence>
<dbReference type="AlphaFoldDB" id="A0A812BTF5"/>
<dbReference type="EMBL" id="CAHIKZ030001014">
    <property type="protein sequence ID" value="CAE1249326.1"/>
    <property type="molecule type" value="Genomic_DNA"/>
</dbReference>
<evidence type="ECO:0000256" key="6">
    <source>
        <dbReference type="ARBA" id="ARBA00023015"/>
    </source>
</evidence>
<feature type="domain" description="C2H2-type" evidence="11">
    <location>
        <begin position="127"/>
        <end position="154"/>
    </location>
</feature>
<keyword evidence="8" id="KW-0539">Nucleus</keyword>
<feature type="domain" description="C2H2-type" evidence="11">
    <location>
        <begin position="34"/>
        <end position="61"/>
    </location>
</feature>
<name>A0A812BTF5_ACAPH</name>
<dbReference type="Pfam" id="PF00096">
    <property type="entry name" value="zf-C2H2"/>
    <property type="match status" value="2"/>
</dbReference>
<dbReference type="InterPro" id="IPR036236">
    <property type="entry name" value="Znf_C2H2_sf"/>
</dbReference>
<keyword evidence="4 9" id="KW-0863">Zinc-finger</keyword>
<comment type="subcellular location">
    <subcellularLocation>
        <location evidence="1">Nucleus</location>
    </subcellularLocation>
</comment>
<proteinExistence type="predicted"/>
<evidence type="ECO:0000256" key="9">
    <source>
        <dbReference type="PROSITE-ProRule" id="PRU00042"/>
    </source>
</evidence>
<dbReference type="GO" id="GO:0001227">
    <property type="term" value="F:DNA-binding transcription repressor activity, RNA polymerase II-specific"/>
    <property type="evidence" value="ECO:0007669"/>
    <property type="project" value="TreeGrafter"/>
</dbReference>
<comment type="caution">
    <text evidence="12">The sequence shown here is derived from an EMBL/GenBank/DDBJ whole genome shotgun (WGS) entry which is preliminary data.</text>
</comment>
<keyword evidence="13" id="KW-1185">Reference proteome</keyword>
<feature type="region of interest" description="Disordered" evidence="10">
    <location>
        <begin position="87"/>
        <end position="111"/>
    </location>
</feature>
<evidence type="ECO:0000256" key="4">
    <source>
        <dbReference type="ARBA" id="ARBA00022771"/>
    </source>
</evidence>
<evidence type="ECO:0000256" key="1">
    <source>
        <dbReference type="ARBA" id="ARBA00004123"/>
    </source>
</evidence>
<dbReference type="PANTHER" id="PTHR24399">
    <property type="entry name" value="ZINC FINGER AND BTB DOMAIN-CONTAINING"/>
    <property type="match status" value="1"/>
</dbReference>
<evidence type="ECO:0000313" key="12">
    <source>
        <dbReference type="EMBL" id="CAE1249326.1"/>
    </source>
</evidence>
<evidence type="ECO:0000256" key="8">
    <source>
        <dbReference type="ARBA" id="ARBA00023242"/>
    </source>
</evidence>
<dbReference type="SUPFAM" id="SSF57667">
    <property type="entry name" value="beta-beta-alpha zinc fingers"/>
    <property type="match status" value="3"/>
</dbReference>
<dbReference type="GO" id="GO:0000978">
    <property type="term" value="F:RNA polymerase II cis-regulatory region sequence-specific DNA binding"/>
    <property type="evidence" value="ECO:0007669"/>
    <property type="project" value="TreeGrafter"/>
</dbReference>
<evidence type="ECO:0000256" key="3">
    <source>
        <dbReference type="ARBA" id="ARBA00022737"/>
    </source>
</evidence>
<evidence type="ECO:0000256" key="2">
    <source>
        <dbReference type="ARBA" id="ARBA00022723"/>
    </source>
</evidence>
<evidence type="ECO:0000256" key="7">
    <source>
        <dbReference type="ARBA" id="ARBA00023163"/>
    </source>
</evidence>
<dbReference type="PROSITE" id="PS00028">
    <property type="entry name" value="ZINC_FINGER_C2H2_1"/>
    <property type="match status" value="4"/>
</dbReference>
<dbReference type="FunFam" id="3.30.160.60:FF:002343">
    <property type="entry name" value="Zinc finger protein 33A"/>
    <property type="match status" value="2"/>
</dbReference>
<keyword evidence="2" id="KW-0479">Metal-binding</keyword>
<feature type="domain" description="C2H2-type" evidence="11">
    <location>
        <begin position="183"/>
        <end position="210"/>
    </location>
</feature>
<dbReference type="OrthoDB" id="427030at2759"/>
<accession>A0A812BTF5</accession>
<organism evidence="12 13">
    <name type="scientific">Acanthosepion pharaonis</name>
    <name type="common">Pharaoh cuttlefish</name>
    <name type="synonym">Sepia pharaonis</name>
    <dbReference type="NCBI Taxonomy" id="158019"/>
    <lineage>
        <taxon>Eukaryota</taxon>
        <taxon>Metazoa</taxon>
        <taxon>Spiralia</taxon>
        <taxon>Lophotrochozoa</taxon>
        <taxon>Mollusca</taxon>
        <taxon>Cephalopoda</taxon>
        <taxon>Coleoidea</taxon>
        <taxon>Decapodiformes</taxon>
        <taxon>Sepiida</taxon>
        <taxon>Sepiina</taxon>
        <taxon>Sepiidae</taxon>
        <taxon>Acanthosepion</taxon>
    </lineage>
</organism>
<dbReference type="GO" id="GO:0005654">
    <property type="term" value="C:nucleoplasm"/>
    <property type="evidence" value="ECO:0007669"/>
    <property type="project" value="TreeGrafter"/>
</dbReference>
<dbReference type="Proteomes" id="UP000597762">
    <property type="component" value="Unassembled WGS sequence"/>
</dbReference>
<feature type="region of interest" description="Disordered" evidence="10">
    <location>
        <begin position="267"/>
        <end position="286"/>
    </location>
</feature>
<feature type="compositionally biased region" description="Basic and acidic residues" evidence="10">
    <location>
        <begin position="87"/>
        <end position="108"/>
    </location>
</feature>
<gene>
    <name evidence="12" type="ORF">SPHA_26543</name>
</gene>
<feature type="domain" description="C2H2-type" evidence="11">
    <location>
        <begin position="155"/>
        <end position="182"/>
    </location>
</feature>
<dbReference type="PROSITE" id="PS50157">
    <property type="entry name" value="ZINC_FINGER_C2H2_2"/>
    <property type="match status" value="4"/>
</dbReference>